<keyword evidence="1" id="KW-0472">Membrane</keyword>
<evidence type="ECO:0000256" key="1">
    <source>
        <dbReference type="SAM" id="Phobius"/>
    </source>
</evidence>
<feature type="transmembrane region" description="Helical" evidence="1">
    <location>
        <begin position="68"/>
        <end position="85"/>
    </location>
</feature>
<feature type="transmembrane region" description="Helical" evidence="1">
    <location>
        <begin position="92"/>
        <end position="111"/>
    </location>
</feature>
<name>A0AAV2CYU4_9ROSI</name>
<evidence type="ECO:0000313" key="2">
    <source>
        <dbReference type="EMBL" id="CAL1361007.1"/>
    </source>
</evidence>
<gene>
    <name evidence="2" type="ORF">LTRI10_LOCUS8406</name>
</gene>
<evidence type="ECO:0000313" key="3">
    <source>
        <dbReference type="Proteomes" id="UP001497516"/>
    </source>
</evidence>
<reference evidence="2 3" key="1">
    <citation type="submission" date="2024-04" db="EMBL/GenBank/DDBJ databases">
        <authorList>
            <person name="Fracassetti M."/>
        </authorList>
    </citation>
    <scope>NUCLEOTIDE SEQUENCE [LARGE SCALE GENOMIC DNA]</scope>
</reference>
<keyword evidence="1" id="KW-0812">Transmembrane</keyword>
<sequence>MIRLLGEYESPVMSFSWSRLCIIPWKSKLVITLLLSLRAYVPLIMFPFPQLLAHMMIPLLLIMEPHLLALLLLGHLQSFLIPFLFRANREHIPLFYFLSAVFICGVCLFTFQQYHAIFIRAFIA</sequence>
<dbReference type="EMBL" id="OZ034814">
    <property type="protein sequence ID" value="CAL1361007.1"/>
    <property type="molecule type" value="Genomic_DNA"/>
</dbReference>
<proteinExistence type="predicted"/>
<keyword evidence="1" id="KW-1133">Transmembrane helix</keyword>
<dbReference type="Proteomes" id="UP001497516">
    <property type="component" value="Chromosome 10"/>
</dbReference>
<dbReference type="AlphaFoldDB" id="A0AAV2CYU4"/>
<keyword evidence="3" id="KW-1185">Reference proteome</keyword>
<accession>A0AAV2CYU4</accession>
<organism evidence="2 3">
    <name type="scientific">Linum trigynum</name>
    <dbReference type="NCBI Taxonomy" id="586398"/>
    <lineage>
        <taxon>Eukaryota</taxon>
        <taxon>Viridiplantae</taxon>
        <taxon>Streptophyta</taxon>
        <taxon>Embryophyta</taxon>
        <taxon>Tracheophyta</taxon>
        <taxon>Spermatophyta</taxon>
        <taxon>Magnoliopsida</taxon>
        <taxon>eudicotyledons</taxon>
        <taxon>Gunneridae</taxon>
        <taxon>Pentapetalae</taxon>
        <taxon>rosids</taxon>
        <taxon>fabids</taxon>
        <taxon>Malpighiales</taxon>
        <taxon>Linaceae</taxon>
        <taxon>Linum</taxon>
    </lineage>
</organism>
<evidence type="ECO:0008006" key="4">
    <source>
        <dbReference type="Google" id="ProtNLM"/>
    </source>
</evidence>
<protein>
    <recommendedName>
        <fullName evidence="4">NADH dehydrogenase subunit 4</fullName>
    </recommendedName>
</protein>
<feature type="transmembrane region" description="Helical" evidence="1">
    <location>
        <begin position="29"/>
        <end position="48"/>
    </location>
</feature>